<dbReference type="GO" id="GO:0009055">
    <property type="term" value="F:electron transfer activity"/>
    <property type="evidence" value="ECO:0007669"/>
    <property type="project" value="InterPro"/>
</dbReference>
<dbReference type="RefSeq" id="WP_103113931.1">
    <property type="nucleotide sequence ID" value="NZ_PPFX01000001.1"/>
</dbReference>
<dbReference type="EMBL" id="PPFX01000001">
    <property type="protein sequence ID" value="PNU21817.1"/>
    <property type="molecule type" value="Genomic_DNA"/>
</dbReference>
<evidence type="ECO:0000259" key="6">
    <source>
        <dbReference type="PROSITE" id="PS51007"/>
    </source>
</evidence>
<dbReference type="Proteomes" id="UP000236340">
    <property type="component" value="Unassembled WGS sequence"/>
</dbReference>
<dbReference type="InterPro" id="IPR036909">
    <property type="entry name" value="Cyt_c-like_dom_sf"/>
</dbReference>
<evidence type="ECO:0000256" key="3">
    <source>
        <dbReference type="ARBA" id="ARBA00023004"/>
    </source>
</evidence>
<keyword evidence="1 4" id="KW-0349">Heme</keyword>
<dbReference type="SUPFAM" id="SSF46626">
    <property type="entry name" value="Cytochrome c"/>
    <property type="match status" value="1"/>
</dbReference>
<dbReference type="PROSITE" id="PS51007">
    <property type="entry name" value="CYTC"/>
    <property type="match status" value="1"/>
</dbReference>
<accession>A0A2K2HEV0</accession>
<dbReference type="OrthoDB" id="5431724at2"/>
<dbReference type="GO" id="GO:0046872">
    <property type="term" value="F:metal ion binding"/>
    <property type="evidence" value="ECO:0007669"/>
    <property type="project" value="UniProtKB-KW"/>
</dbReference>
<evidence type="ECO:0000313" key="7">
    <source>
        <dbReference type="EMBL" id="PNU21817.1"/>
    </source>
</evidence>
<dbReference type="InterPro" id="IPR013784">
    <property type="entry name" value="Carb-bd-like_fold"/>
</dbReference>
<dbReference type="GO" id="GO:0020037">
    <property type="term" value="F:heme binding"/>
    <property type="evidence" value="ECO:0007669"/>
    <property type="project" value="InterPro"/>
</dbReference>
<keyword evidence="5" id="KW-0732">Signal</keyword>
<evidence type="ECO:0000256" key="4">
    <source>
        <dbReference type="PROSITE-ProRule" id="PRU00433"/>
    </source>
</evidence>
<reference evidence="7 8" key="1">
    <citation type="journal article" date="2018" name="Genome Announc.">
        <title>Genome Sequence of Geothermobacter sp. HR-1 Iron Reducer from the Loihi Seamount.</title>
        <authorList>
            <person name="Smith H."/>
            <person name="Abuyen K."/>
            <person name="Tremblay J."/>
            <person name="Savalia P."/>
            <person name="Perez-Rodriguez I."/>
            <person name="Emerson D."/>
            <person name="Tully B."/>
            <person name="Amend J."/>
        </authorList>
    </citation>
    <scope>NUCLEOTIDE SEQUENCE [LARGE SCALE GENOMIC DNA]</scope>
    <source>
        <strain evidence="7 8">HR-1</strain>
    </source>
</reference>
<keyword evidence="3 4" id="KW-0408">Iron</keyword>
<proteinExistence type="predicted"/>
<sequence>MSEFFFRAMLPVMILLLQVCPAGRATAAETRINGRVSSGTGGPLQGVVAIETGRLYSKSYRYGGRIDEQGRFSVRVPRGGDYAVHIYATGYVYHPIGLKIEDGRTNRFSFTVPPNPAIAEAPVISRVLFETRDGDPGQRRIRLEVNDPNGNLSHQVLGINTATEEAFIFEPSGFVFPWARNYPNGTYTLSYDTGGRPFKPAEWLFVAADNRCYSSAVLRSPFNLEEGVVPAQVEGAARPEAVPQLAQERKPTVAFGRRVFADNCAVCHYPDKTATKVGPGLKGLFRRELTPVEKIPVTEGNIRRRIENGGENMPPYAHIRESARSALLLYLKTL</sequence>
<dbReference type="GO" id="GO:0030246">
    <property type="term" value="F:carbohydrate binding"/>
    <property type="evidence" value="ECO:0007669"/>
    <property type="project" value="InterPro"/>
</dbReference>
<evidence type="ECO:0000256" key="1">
    <source>
        <dbReference type="ARBA" id="ARBA00022617"/>
    </source>
</evidence>
<feature type="chain" id="PRO_5014471898" description="Cytochrome c domain-containing protein" evidence="5">
    <location>
        <begin position="28"/>
        <end position="334"/>
    </location>
</feature>
<dbReference type="SUPFAM" id="SSF49452">
    <property type="entry name" value="Starch-binding domain-like"/>
    <property type="match status" value="1"/>
</dbReference>
<keyword evidence="2 4" id="KW-0479">Metal-binding</keyword>
<feature type="signal peptide" evidence="5">
    <location>
        <begin position="1"/>
        <end position="27"/>
    </location>
</feature>
<name>A0A2K2HEV0_9BACT</name>
<feature type="domain" description="Cytochrome c" evidence="6">
    <location>
        <begin position="251"/>
        <end position="334"/>
    </location>
</feature>
<evidence type="ECO:0000256" key="2">
    <source>
        <dbReference type="ARBA" id="ARBA00022723"/>
    </source>
</evidence>
<comment type="caution">
    <text evidence="7">The sequence shown here is derived from an EMBL/GenBank/DDBJ whole genome shotgun (WGS) entry which is preliminary data.</text>
</comment>
<gene>
    <name evidence="7" type="ORF">C2E25_00890</name>
</gene>
<evidence type="ECO:0000256" key="5">
    <source>
        <dbReference type="SAM" id="SignalP"/>
    </source>
</evidence>
<dbReference type="AlphaFoldDB" id="A0A2K2HEV0"/>
<organism evidence="7 8">
    <name type="scientific">Geothermobacter hydrogeniphilus</name>
    <dbReference type="NCBI Taxonomy" id="1969733"/>
    <lineage>
        <taxon>Bacteria</taxon>
        <taxon>Pseudomonadati</taxon>
        <taxon>Thermodesulfobacteriota</taxon>
        <taxon>Desulfuromonadia</taxon>
        <taxon>Desulfuromonadales</taxon>
        <taxon>Geothermobacteraceae</taxon>
        <taxon>Geothermobacter</taxon>
    </lineage>
</organism>
<dbReference type="Pfam" id="PF00034">
    <property type="entry name" value="Cytochrom_C"/>
    <property type="match status" value="1"/>
</dbReference>
<dbReference type="InterPro" id="IPR009056">
    <property type="entry name" value="Cyt_c-like_dom"/>
</dbReference>
<evidence type="ECO:0000313" key="8">
    <source>
        <dbReference type="Proteomes" id="UP000236340"/>
    </source>
</evidence>
<protein>
    <recommendedName>
        <fullName evidence="6">Cytochrome c domain-containing protein</fullName>
    </recommendedName>
</protein>
<dbReference type="Gene3D" id="1.10.760.10">
    <property type="entry name" value="Cytochrome c-like domain"/>
    <property type="match status" value="1"/>
</dbReference>